<dbReference type="Pfam" id="PF05125">
    <property type="entry name" value="Phage_cap_P2"/>
    <property type="match status" value="1"/>
</dbReference>
<sequence>MSQILTQSAREYMDNFAQQLAKSYGVSNVAELFNVSPQLETKLRAAITESAEFLKMITVTTVDQIEGQVVDVGVSGLYTGRKAGGRFTKQVGVGGHKYKLAETDSCAAITWAMLCQWANQGGRDQFMKHLTEFSNQMFALDIMRIGWNGVSAEADTDPSANPLGQDVNEGWIAFVKNRKASQVVDVDVYFDETNGDYRTLDAMASDIINNQIHPMFRNDPRLTVFVGSGLIGAAQAKLYDKADKPSEQIAAQKLDKTIAGRPAYVPPFLPDNAMVVTIPENLQVLTQHGTAQRKAKHESDRKRSKTHTGAWKVTQWVCWKRSPLTTQKKSTSALNHRSERN</sequence>
<proteinExistence type="predicted"/>
<dbReference type="RefSeq" id="YP_001650889.1">
    <property type="nucleotide sequence ID" value="NC_010275.2"/>
</dbReference>
<feature type="region of interest" description="Disordered" evidence="1">
    <location>
        <begin position="287"/>
        <end position="308"/>
    </location>
</feature>
<evidence type="ECO:0000313" key="3">
    <source>
        <dbReference type="Proteomes" id="UP000000797"/>
    </source>
</evidence>
<dbReference type="NCBIfam" id="TIGR01551">
    <property type="entry name" value="major_capsid_P2"/>
    <property type="match status" value="1"/>
</dbReference>
<evidence type="ECO:0000313" key="2">
    <source>
        <dbReference type="EMBL" id="BAF98817.1"/>
    </source>
</evidence>
<organism evidence="2 3">
    <name type="scientific">Vibrio phage Kappa</name>
    <dbReference type="NCBI Taxonomy" id="493906"/>
    <lineage>
        <taxon>Viruses</taxon>
        <taxon>Duplodnaviria</taxon>
        <taxon>Heunggongvirae</taxon>
        <taxon>Uroviricota</taxon>
        <taxon>Caudoviricetes</taxon>
        <taxon>Peduoviridae</taxon>
        <taxon>Longwoodvirus</taxon>
        <taxon>Longwoodvirus K139</taxon>
    </lineage>
</organism>
<dbReference type="KEGG" id="vg:5850559"/>
<name>A9ZT27_9CAUD</name>
<accession>A9ZT27</accession>
<protein>
    <submittedName>
        <fullName evidence="2">Putative major capsid protein</fullName>
    </submittedName>
</protein>
<dbReference type="EMBL" id="AB374228">
    <property type="protein sequence ID" value="BAF98817.1"/>
    <property type="molecule type" value="Genomic_DNA"/>
</dbReference>
<gene>
    <name evidence="2" type="primary">kp24</name>
</gene>
<evidence type="ECO:0000256" key="1">
    <source>
        <dbReference type="SAM" id="MobiDB-lite"/>
    </source>
</evidence>
<dbReference type="InterPro" id="IPR006441">
    <property type="entry name" value="Phage_P2_GpN"/>
</dbReference>
<dbReference type="Proteomes" id="UP000000797">
    <property type="component" value="Segment"/>
</dbReference>
<feature type="compositionally biased region" description="Basic residues" evidence="1">
    <location>
        <begin position="291"/>
        <end position="306"/>
    </location>
</feature>
<reference evidence="2 3" key="1">
    <citation type="submission" date="2008-01" db="EMBL/GenBank/DDBJ databases">
        <title>Integrated kappa phage genome.</title>
        <authorList>
            <person name="Ehara M."/>
            <person name="Nguyen M.B."/>
            <person name="Nguyen T.D."/>
            <person name="Ngo C.T."/>
            <person name="Le H.T."/>
            <person name="Nguyen T.H."/>
            <person name="Iwami M."/>
        </authorList>
    </citation>
    <scope>NUCLEOTIDE SEQUENCE [LARGE SCALE GENOMIC DNA]</scope>
</reference>
<dbReference type="GeneID" id="5850559"/>